<gene>
    <name evidence="1" type="ORF">AEK19_MT1475</name>
</gene>
<geneLocation type="mitochondrion" evidence="1"/>
<proteinExistence type="predicted"/>
<protein>
    <submittedName>
        <fullName evidence="1">Uncharacterized protein</fullName>
    </submittedName>
</protein>
<reference evidence="1" key="1">
    <citation type="submission" date="2017-03" db="EMBL/GenBank/DDBJ databases">
        <title>The mitochondrial genome of the carnivorous plant Utricularia reniformis (Lentibulariaceae): structure, comparative analysis and evolutionary landmarks.</title>
        <authorList>
            <person name="Silva S.R."/>
            <person name="Alvarenga D.O."/>
            <person name="Michael T.P."/>
            <person name="Miranda V.F.O."/>
            <person name="Varani A.M."/>
        </authorList>
    </citation>
    <scope>NUCLEOTIDE SEQUENCE</scope>
</reference>
<name>A0A1Y0B2I4_9LAMI</name>
<keyword evidence="1" id="KW-0496">Mitochondrion</keyword>
<sequence>MNLWFVIKTRRKLYRMQRIRCTRRCPNGLFILWSRGRTLLLPLELCSAPLRPYLGHDSQTAMIGRQ</sequence>
<evidence type="ECO:0000313" key="1">
    <source>
        <dbReference type="EMBL" id="ART31665.1"/>
    </source>
</evidence>
<accession>A0A1Y0B2I4</accession>
<dbReference type="AlphaFoldDB" id="A0A1Y0B2I4"/>
<dbReference type="EMBL" id="KY774314">
    <property type="protein sequence ID" value="ART31665.1"/>
    <property type="molecule type" value="Genomic_DNA"/>
</dbReference>
<organism evidence="1">
    <name type="scientific">Utricularia reniformis</name>
    <dbReference type="NCBI Taxonomy" id="192314"/>
    <lineage>
        <taxon>Eukaryota</taxon>
        <taxon>Viridiplantae</taxon>
        <taxon>Streptophyta</taxon>
        <taxon>Embryophyta</taxon>
        <taxon>Tracheophyta</taxon>
        <taxon>Spermatophyta</taxon>
        <taxon>Magnoliopsida</taxon>
        <taxon>eudicotyledons</taxon>
        <taxon>Gunneridae</taxon>
        <taxon>Pentapetalae</taxon>
        <taxon>asterids</taxon>
        <taxon>lamiids</taxon>
        <taxon>Lamiales</taxon>
        <taxon>Lentibulariaceae</taxon>
        <taxon>Utricularia</taxon>
    </lineage>
</organism>